<feature type="compositionally biased region" description="Basic and acidic residues" evidence="1">
    <location>
        <begin position="71"/>
        <end position="83"/>
    </location>
</feature>
<feature type="domain" description="S-adenosyl-L-homocysteine hydrolase NAD binding" evidence="2">
    <location>
        <begin position="103"/>
        <end position="229"/>
    </location>
</feature>
<accession>A0A8T1VCB3</accession>
<evidence type="ECO:0000256" key="1">
    <source>
        <dbReference type="SAM" id="MobiDB-lite"/>
    </source>
</evidence>
<dbReference type="SMART" id="SM00997">
    <property type="entry name" value="AdoHcyase_NAD"/>
    <property type="match status" value="1"/>
</dbReference>
<dbReference type="SMART" id="SM00996">
    <property type="entry name" value="AdoHcyase"/>
    <property type="match status" value="1"/>
</dbReference>
<dbReference type="OrthoDB" id="10007170at2759"/>
<gene>
    <name evidence="3" type="ORF">PHYPSEUDO_009270</name>
</gene>
<dbReference type="PANTHER" id="PTHR23420">
    <property type="entry name" value="ADENOSYLHOMOCYSTEINASE"/>
    <property type="match status" value="1"/>
</dbReference>
<evidence type="ECO:0000313" key="3">
    <source>
        <dbReference type="EMBL" id="KAG7378957.1"/>
    </source>
</evidence>
<sequence>MVAALLQRDAASHHDGRVVMLVWFGKDRHHRLFPGLLAPLDPRVSAGSRRSDWQPQEVDTDRPALQGSPGGDHHGRPRPVPDGEERLAAINVNDSVTKSKFDNLYGCRHSLHDGIMPATDVMLAGKLVVACGFGDIGNGCAQAAGSVVYVIEVDPSPPCRRRNLHHHDGQQGHHRHANNAIVGNFGNEIDMAGVTCIAKRQNIKPQVDRFIFEDGHAVIILAEGRLLNG</sequence>
<feature type="region of interest" description="Disordered" evidence="1">
    <location>
        <begin position="44"/>
        <end position="83"/>
    </location>
</feature>
<dbReference type="Proteomes" id="UP000694044">
    <property type="component" value="Unassembled WGS sequence"/>
</dbReference>
<evidence type="ECO:0000259" key="2">
    <source>
        <dbReference type="SMART" id="SM00997"/>
    </source>
</evidence>
<dbReference type="AlphaFoldDB" id="A0A8T1VCB3"/>
<dbReference type="PANTHER" id="PTHR23420:SF0">
    <property type="entry name" value="ADENOSYLHOMOCYSTEINASE"/>
    <property type="match status" value="1"/>
</dbReference>
<dbReference type="InterPro" id="IPR000043">
    <property type="entry name" value="Adenosylhomocysteinase-like"/>
</dbReference>
<keyword evidence="4" id="KW-1185">Reference proteome</keyword>
<comment type="caution">
    <text evidence="3">The sequence shown here is derived from an EMBL/GenBank/DDBJ whole genome shotgun (WGS) entry which is preliminary data.</text>
</comment>
<dbReference type="InterPro" id="IPR015878">
    <property type="entry name" value="Ado_hCys_hydrolase_NAD-bd"/>
</dbReference>
<name>A0A8T1VCB3_9STRA</name>
<dbReference type="GO" id="GO:0005829">
    <property type="term" value="C:cytosol"/>
    <property type="evidence" value="ECO:0007669"/>
    <property type="project" value="TreeGrafter"/>
</dbReference>
<dbReference type="EMBL" id="JAGDFM010000383">
    <property type="protein sequence ID" value="KAG7378957.1"/>
    <property type="molecule type" value="Genomic_DNA"/>
</dbReference>
<proteinExistence type="predicted"/>
<evidence type="ECO:0000313" key="4">
    <source>
        <dbReference type="Proteomes" id="UP000694044"/>
    </source>
</evidence>
<dbReference type="Pfam" id="PF00670">
    <property type="entry name" value="AdoHcyase_NAD"/>
    <property type="match status" value="2"/>
</dbReference>
<dbReference type="GO" id="GO:0033353">
    <property type="term" value="P:S-adenosylmethionine cycle"/>
    <property type="evidence" value="ECO:0007669"/>
    <property type="project" value="TreeGrafter"/>
</dbReference>
<reference evidence="3" key="1">
    <citation type="submission" date="2021-02" db="EMBL/GenBank/DDBJ databases">
        <authorList>
            <person name="Palmer J.M."/>
        </authorList>
    </citation>
    <scope>NUCLEOTIDE SEQUENCE</scope>
    <source>
        <strain evidence="3">SCRP734</strain>
    </source>
</reference>
<dbReference type="GO" id="GO:0004013">
    <property type="term" value="F:adenosylhomocysteinase activity"/>
    <property type="evidence" value="ECO:0007669"/>
    <property type="project" value="TreeGrafter"/>
</dbReference>
<organism evidence="3 4">
    <name type="scientific">Phytophthora pseudosyringae</name>
    <dbReference type="NCBI Taxonomy" id="221518"/>
    <lineage>
        <taxon>Eukaryota</taxon>
        <taxon>Sar</taxon>
        <taxon>Stramenopiles</taxon>
        <taxon>Oomycota</taxon>
        <taxon>Peronosporomycetes</taxon>
        <taxon>Peronosporales</taxon>
        <taxon>Peronosporaceae</taxon>
        <taxon>Phytophthora</taxon>
    </lineage>
</organism>
<protein>
    <recommendedName>
        <fullName evidence="2">S-adenosyl-L-homocysteine hydrolase NAD binding domain-containing protein</fullName>
    </recommendedName>
</protein>